<proteinExistence type="predicted"/>
<reference evidence="1" key="1">
    <citation type="submission" date="2021-01" db="EMBL/GenBank/DDBJ databases">
        <authorList>
            <consortium name="Genoscope - CEA"/>
            <person name="William W."/>
        </authorList>
    </citation>
    <scope>NUCLEOTIDE SEQUENCE</scope>
</reference>
<dbReference type="AlphaFoldDB" id="A0A8S1KLG8"/>
<evidence type="ECO:0000313" key="2">
    <source>
        <dbReference type="Proteomes" id="UP000692954"/>
    </source>
</evidence>
<evidence type="ECO:0000313" key="1">
    <source>
        <dbReference type="EMBL" id="CAD8051784.1"/>
    </source>
</evidence>
<accession>A0A8S1KLG8</accession>
<dbReference type="EMBL" id="CAJJDN010000006">
    <property type="protein sequence ID" value="CAD8051784.1"/>
    <property type="molecule type" value="Genomic_DNA"/>
</dbReference>
<comment type="caution">
    <text evidence="1">The sequence shown here is derived from an EMBL/GenBank/DDBJ whole genome shotgun (WGS) entry which is preliminary data.</text>
</comment>
<gene>
    <name evidence="1" type="ORF">PSON_ATCC_30995.1.T0060073</name>
</gene>
<protein>
    <submittedName>
        <fullName evidence="1">Uncharacterized protein</fullName>
    </submittedName>
</protein>
<keyword evidence="2" id="KW-1185">Reference proteome</keyword>
<dbReference type="Proteomes" id="UP000692954">
    <property type="component" value="Unassembled WGS sequence"/>
</dbReference>
<name>A0A8S1KLG8_9CILI</name>
<organism evidence="1 2">
    <name type="scientific">Paramecium sonneborni</name>
    <dbReference type="NCBI Taxonomy" id="65129"/>
    <lineage>
        <taxon>Eukaryota</taxon>
        <taxon>Sar</taxon>
        <taxon>Alveolata</taxon>
        <taxon>Ciliophora</taxon>
        <taxon>Intramacronucleata</taxon>
        <taxon>Oligohymenophorea</taxon>
        <taxon>Peniculida</taxon>
        <taxon>Parameciidae</taxon>
        <taxon>Paramecium</taxon>
    </lineage>
</organism>
<sequence length="360" mass="43885">MHFNWDASYFIFYFVLKRKAEQNKGDKRYFQFQHCLMEQYHIVTYSLISFHHLYYFKCCMNQKSRQQQLYFKNLYSRNNSQNKIMVNKQQNLSFVNHLNACKTSKYCYLVSENILQSLLFLQKQSQFQKPHFLLKNFVIYSPQFYQKFGILRERLGIPIVGFSNFLFRRSKNDILVKKQNQQQQFQLQYPILLQQINIYQKIDYFKNQIFKYFMQKIMKECGVYYTLVLQWQFLILNQVILKQDMFFIMIKKIWNVETYYFNNQEMMHVHQQGIPSFALFNIFDENDRNIFLYQLQIIRTFLKQGIGLIVKAILLNCVYQQQKILIQSLKSMGKNIKIDQFDRINQICFISVKQLNIKKG</sequence>